<gene>
    <name evidence="1" type="ORF">MEA186_24912</name>
</gene>
<keyword evidence="2" id="KW-1185">Reference proteome</keyword>
<dbReference type="RefSeq" id="WP_006204711.1">
    <property type="nucleotide sequence ID" value="NZ_AGSN01000174.1"/>
</dbReference>
<reference evidence="1 2" key="1">
    <citation type="journal article" date="2012" name="J. Bacteriol.">
        <title>Draft Genome Sequence of Plant Growth-Promoting Rhizobium Mesorhizobium amorphae, Isolated from Zinc-Lead Mine Tailings.</title>
        <authorList>
            <person name="Hao X."/>
            <person name="Lin Y."/>
            <person name="Johnstone L."/>
            <person name="Baltrus D.A."/>
            <person name="Miller S.J."/>
            <person name="Wei G."/>
            <person name="Rensing C."/>
        </authorList>
    </citation>
    <scope>NUCLEOTIDE SEQUENCE [LARGE SCALE GENOMIC DNA]</scope>
    <source>
        <strain evidence="1 2">CCNWGS0123</strain>
    </source>
</reference>
<protein>
    <submittedName>
        <fullName evidence="1">Uncharacterized protein</fullName>
    </submittedName>
</protein>
<name>G6YG74_9HYPH</name>
<evidence type="ECO:0000313" key="1">
    <source>
        <dbReference type="EMBL" id="EHH09255.1"/>
    </source>
</evidence>
<dbReference type="OrthoDB" id="8456653at2"/>
<accession>G6YG74</accession>
<organism evidence="1 2">
    <name type="scientific">Mesorhizobium amorphae CCNWGS0123</name>
    <dbReference type="NCBI Taxonomy" id="1082933"/>
    <lineage>
        <taxon>Bacteria</taxon>
        <taxon>Pseudomonadati</taxon>
        <taxon>Pseudomonadota</taxon>
        <taxon>Alphaproteobacteria</taxon>
        <taxon>Hyphomicrobiales</taxon>
        <taxon>Phyllobacteriaceae</taxon>
        <taxon>Mesorhizobium</taxon>
    </lineage>
</organism>
<dbReference type="Proteomes" id="UP000002949">
    <property type="component" value="Unassembled WGS sequence"/>
</dbReference>
<sequence length="126" mass="14197">MAAVQQIEMAIKLFDDDRNSTCAITLALAAEDQIPNPKSEKPFLLGAMRAEGADKKIDINRIRNWLKHHKEPEEIGISELDVVVSILRAATKFHAAYCQPTSVMKQFLVWVKQEGIYQATFIPSDQ</sequence>
<proteinExistence type="predicted"/>
<evidence type="ECO:0000313" key="2">
    <source>
        <dbReference type="Proteomes" id="UP000002949"/>
    </source>
</evidence>
<dbReference type="EMBL" id="AGSN01000174">
    <property type="protein sequence ID" value="EHH09255.1"/>
    <property type="molecule type" value="Genomic_DNA"/>
</dbReference>
<dbReference type="AlphaFoldDB" id="G6YG74"/>